<protein>
    <submittedName>
        <fullName evidence="2">Transposase IS116/IS110/IS902</fullName>
    </submittedName>
</protein>
<reference evidence="2" key="2">
    <citation type="journal article" date="2014" name="ISME J.">
        <title>Microbial stratification in low pH oxic and suboxic macroscopic growths along an acid mine drainage.</title>
        <authorList>
            <person name="Mendez-Garcia C."/>
            <person name="Mesa V."/>
            <person name="Sprenger R.R."/>
            <person name="Richter M."/>
            <person name="Diez M.S."/>
            <person name="Solano J."/>
            <person name="Bargiela R."/>
            <person name="Golyshina O.V."/>
            <person name="Manteca A."/>
            <person name="Ramos J.L."/>
            <person name="Gallego J.R."/>
            <person name="Llorente I."/>
            <person name="Martins Dos Santos V.A."/>
            <person name="Jensen O.N."/>
            <person name="Pelaez A.I."/>
            <person name="Sanchez J."/>
            <person name="Ferrer M."/>
        </authorList>
    </citation>
    <scope>NUCLEOTIDE SEQUENCE</scope>
</reference>
<dbReference type="AlphaFoldDB" id="T1BFY8"/>
<dbReference type="InterPro" id="IPR003346">
    <property type="entry name" value="Transposase_20"/>
</dbReference>
<accession>T1BFY8</accession>
<dbReference type="PANTHER" id="PTHR33055">
    <property type="entry name" value="TRANSPOSASE FOR INSERTION SEQUENCE ELEMENT IS1111A"/>
    <property type="match status" value="1"/>
</dbReference>
<dbReference type="GO" id="GO:0006313">
    <property type="term" value="P:DNA transposition"/>
    <property type="evidence" value="ECO:0007669"/>
    <property type="project" value="InterPro"/>
</dbReference>
<comment type="caution">
    <text evidence="2">The sequence shown here is derived from an EMBL/GenBank/DDBJ whole genome shotgun (WGS) entry which is preliminary data.</text>
</comment>
<gene>
    <name evidence="2" type="ORF">B1B_10439</name>
</gene>
<feature type="non-terminal residue" evidence="2">
    <location>
        <position position="1"/>
    </location>
</feature>
<reference evidence="2" key="1">
    <citation type="submission" date="2013-08" db="EMBL/GenBank/DDBJ databases">
        <authorList>
            <person name="Mendez C."/>
            <person name="Richter M."/>
            <person name="Ferrer M."/>
            <person name="Sanchez J."/>
        </authorList>
    </citation>
    <scope>NUCLEOTIDE SEQUENCE</scope>
</reference>
<dbReference type="Pfam" id="PF02371">
    <property type="entry name" value="Transposase_20"/>
    <property type="match status" value="1"/>
</dbReference>
<dbReference type="InterPro" id="IPR047650">
    <property type="entry name" value="Transpos_IS110"/>
</dbReference>
<name>T1BFY8_9ZZZZ</name>
<dbReference type="GO" id="GO:0003677">
    <property type="term" value="F:DNA binding"/>
    <property type="evidence" value="ECO:0007669"/>
    <property type="project" value="InterPro"/>
</dbReference>
<organism evidence="2">
    <name type="scientific">mine drainage metagenome</name>
    <dbReference type="NCBI Taxonomy" id="410659"/>
    <lineage>
        <taxon>unclassified sequences</taxon>
        <taxon>metagenomes</taxon>
        <taxon>ecological metagenomes</taxon>
    </lineage>
</organism>
<evidence type="ECO:0000259" key="1">
    <source>
        <dbReference type="Pfam" id="PF02371"/>
    </source>
</evidence>
<dbReference type="GO" id="GO:0004803">
    <property type="term" value="F:transposase activity"/>
    <property type="evidence" value="ECO:0007669"/>
    <property type="project" value="InterPro"/>
</dbReference>
<feature type="domain" description="Transposase IS116/IS110/IS902 C-terminal" evidence="1">
    <location>
        <begin position="1"/>
        <end position="79"/>
    </location>
</feature>
<evidence type="ECO:0000313" key="2">
    <source>
        <dbReference type="EMBL" id="EQD53065.1"/>
    </source>
</evidence>
<sequence>AQLVATVPGVGPLTAMTLVAFLCPISRFADLDAVVKYCGLCPSTHQTGETSYTGHLVRDCNPLLKWVMIEAQWNTRRLEKKGDVAKVGRRVAKRGKAADGAVAAARKLVRICASVLRRGTPYQHEAPGSSSRLGVSAAP</sequence>
<dbReference type="PANTHER" id="PTHR33055:SF15">
    <property type="entry name" value="TRANSPOSASE-RELATED"/>
    <property type="match status" value="1"/>
</dbReference>
<proteinExistence type="predicted"/>
<dbReference type="EMBL" id="AUZY01006834">
    <property type="protein sequence ID" value="EQD53065.1"/>
    <property type="molecule type" value="Genomic_DNA"/>
</dbReference>